<dbReference type="PANTHER" id="PTHR37984">
    <property type="entry name" value="PROTEIN CBG26694"/>
    <property type="match status" value="1"/>
</dbReference>
<reference evidence="7 8" key="1">
    <citation type="submission" date="2014-10" db="EMBL/GenBank/DDBJ databases">
        <title>Draft genome of the hookworm Ancylostoma caninum.</title>
        <authorList>
            <person name="Mitreva M."/>
        </authorList>
    </citation>
    <scope>NUCLEOTIDE SEQUENCE [LARGE SCALE GENOMIC DNA]</scope>
    <source>
        <strain evidence="7 8">Baltimore</strain>
    </source>
</reference>
<evidence type="ECO:0000256" key="1">
    <source>
        <dbReference type="ARBA" id="ARBA00022679"/>
    </source>
</evidence>
<organism evidence="7 8">
    <name type="scientific">Ancylostoma caninum</name>
    <name type="common">Dog hookworm</name>
    <dbReference type="NCBI Taxonomy" id="29170"/>
    <lineage>
        <taxon>Eukaryota</taxon>
        <taxon>Metazoa</taxon>
        <taxon>Ecdysozoa</taxon>
        <taxon>Nematoda</taxon>
        <taxon>Chromadorea</taxon>
        <taxon>Rhabditida</taxon>
        <taxon>Rhabditina</taxon>
        <taxon>Rhabditomorpha</taxon>
        <taxon>Strongyloidea</taxon>
        <taxon>Ancylostomatidae</taxon>
        <taxon>Ancylostomatinae</taxon>
        <taxon>Ancylostoma</taxon>
    </lineage>
</organism>
<keyword evidence="2" id="KW-0548">Nucleotidyltransferase</keyword>
<evidence type="ECO:0000256" key="5">
    <source>
        <dbReference type="ARBA" id="ARBA00022801"/>
    </source>
</evidence>
<evidence type="ECO:0000313" key="7">
    <source>
        <dbReference type="EMBL" id="RCN39739.1"/>
    </source>
</evidence>
<keyword evidence="4" id="KW-0255">Endonuclease</keyword>
<dbReference type="GO" id="GO:0004190">
    <property type="term" value="F:aspartic-type endopeptidase activity"/>
    <property type="evidence" value="ECO:0007669"/>
    <property type="project" value="InterPro"/>
</dbReference>
<dbReference type="OrthoDB" id="5841934at2759"/>
<name>A0A368G8X0_ANCCA</name>
<dbReference type="SUPFAM" id="SSF50630">
    <property type="entry name" value="Acid proteases"/>
    <property type="match status" value="1"/>
</dbReference>
<keyword evidence="7" id="KW-0645">Protease</keyword>
<evidence type="ECO:0000313" key="8">
    <source>
        <dbReference type="Proteomes" id="UP000252519"/>
    </source>
</evidence>
<evidence type="ECO:0000256" key="3">
    <source>
        <dbReference type="ARBA" id="ARBA00022722"/>
    </source>
</evidence>
<dbReference type="GO" id="GO:0016779">
    <property type="term" value="F:nucleotidyltransferase activity"/>
    <property type="evidence" value="ECO:0007669"/>
    <property type="project" value="UniProtKB-KW"/>
</dbReference>
<dbReference type="PANTHER" id="PTHR37984:SF5">
    <property type="entry name" value="PROTEIN NYNRIN-LIKE"/>
    <property type="match status" value="1"/>
</dbReference>
<dbReference type="STRING" id="29170.A0A368G8X0"/>
<dbReference type="EMBL" id="JOJR01000322">
    <property type="protein sequence ID" value="RCN39739.1"/>
    <property type="molecule type" value="Genomic_DNA"/>
</dbReference>
<dbReference type="Pfam" id="PF23309">
    <property type="entry name" value="DUF7083"/>
    <property type="match status" value="1"/>
</dbReference>
<feature type="domain" description="Peptidase A2" evidence="6">
    <location>
        <begin position="315"/>
        <end position="391"/>
    </location>
</feature>
<gene>
    <name evidence="7" type="ORF">ANCCAN_14311</name>
</gene>
<dbReference type="InterPro" id="IPR021109">
    <property type="entry name" value="Peptidase_aspartic_dom_sf"/>
</dbReference>
<dbReference type="GO" id="GO:0004519">
    <property type="term" value="F:endonuclease activity"/>
    <property type="evidence" value="ECO:0007669"/>
    <property type="project" value="UniProtKB-KW"/>
</dbReference>
<keyword evidence="3" id="KW-0540">Nuclease</keyword>
<evidence type="ECO:0000256" key="4">
    <source>
        <dbReference type="ARBA" id="ARBA00022759"/>
    </source>
</evidence>
<dbReference type="InterPro" id="IPR050951">
    <property type="entry name" value="Retrovirus_Pol_polyprotein"/>
</dbReference>
<dbReference type="AlphaFoldDB" id="A0A368G8X0"/>
<dbReference type="InterPro" id="IPR001995">
    <property type="entry name" value="Peptidase_A2_cat"/>
</dbReference>
<keyword evidence="8" id="KW-1185">Reference proteome</keyword>
<evidence type="ECO:0000259" key="6">
    <source>
        <dbReference type="PROSITE" id="PS50175"/>
    </source>
</evidence>
<sequence>MISEEQFQRLLAALTHSTSETDPAKKFDTLAGRIHRRHADIFTVDAKSLDEATRVRLLLHKLDAPSYEKYVNYILPQTPQEVKFDDAISTLKDLFGPQQSLFSTRYTCLKLAKDPKDDFATYAGRVNRECTKFKLAECNENQFKCLIFVCGLQSSEDAFIRLKFLDKIESDPNCTIQILAEECKRLLNLRHDTKMIENGSPAVHSVKQFLSSRQGQQKVNSKTNAQATQPEIPPRLPPSACWFCGEMHFIKDCLIDIINVPAAELSDTKKDTATHTNADPNDSAPPVQMVAQQGRRINCNQYRRYATVKVDDQPINFQVDSASDLTVINKETWQRIGEPELKPPSLIAHSASGDRIQLLGQRQCTYSFHDASAQGTFYVANTPSNLLGAEWIAKMGIYALMDCLPSTDPGQQAEVNSSIADQTNNNVAKQLQRDYPHAFSDKLGLYKMSSATLQLKPGAKPVFRPKRPVPYAAQHVVDKELDRLESIGIISKTAMNIFFVKILISISENIAY</sequence>
<dbReference type="Gene3D" id="2.40.70.10">
    <property type="entry name" value="Acid Proteases"/>
    <property type="match status" value="1"/>
</dbReference>
<accession>A0A368G8X0</accession>
<keyword evidence="5" id="KW-0378">Hydrolase</keyword>
<dbReference type="Proteomes" id="UP000252519">
    <property type="component" value="Unassembled WGS sequence"/>
</dbReference>
<evidence type="ECO:0000256" key="2">
    <source>
        <dbReference type="ARBA" id="ARBA00022695"/>
    </source>
</evidence>
<dbReference type="GO" id="GO:0006508">
    <property type="term" value="P:proteolysis"/>
    <property type="evidence" value="ECO:0007669"/>
    <property type="project" value="UniProtKB-KW"/>
</dbReference>
<comment type="caution">
    <text evidence="7">The sequence shown here is derived from an EMBL/GenBank/DDBJ whole genome shotgun (WGS) entry which is preliminary data.</text>
</comment>
<protein>
    <submittedName>
        <fullName evidence="7">Retroviral aspartyl protease</fullName>
    </submittedName>
</protein>
<dbReference type="PROSITE" id="PS50175">
    <property type="entry name" value="ASP_PROT_RETROV"/>
    <property type="match status" value="1"/>
</dbReference>
<dbReference type="InterPro" id="IPR055510">
    <property type="entry name" value="DUF7083"/>
</dbReference>
<proteinExistence type="predicted"/>
<keyword evidence="1" id="KW-0808">Transferase</keyword>